<dbReference type="InterPro" id="IPR036457">
    <property type="entry name" value="PPM-type-like_dom_sf"/>
</dbReference>
<name>A0A9E7GGU7_9LILI</name>
<dbReference type="Proteomes" id="UP001055439">
    <property type="component" value="Chromosome 6"/>
</dbReference>
<dbReference type="AlphaFoldDB" id="A0A9E7GGU7"/>
<dbReference type="OrthoDB" id="10264738at2759"/>
<dbReference type="SUPFAM" id="SSF81606">
    <property type="entry name" value="PP2C-like"/>
    <property type="match status" value="1"/>
</dbReference>
<dbReference type="EC" id="3.1.3.16" evidence="1"/>
<gene>
    <name evidence="2" type="ORF">MUK42_23876</name>
</gene>
<proteinExistence type="predicted"/>
<dbReference type="EMBL" id="CP097508">
    <property type="protein sequence ID" value="URE12027.1"/>
    <property type="molecule type" value="Genomic_DNA"/>
</dbReference>
<evidence type="ECO:0000313" key="3">
    <source>
        <dbReference type="Proteomes" id="UP001055439"/>
    </source>
</evidence>
<dbReference type="GO" id="GO:0004722">
    <property type="term" value="F:protein serine/threonine phosphatase activity"/>
    <property type="evidence" value="ECO:0007669"/>
    <property type="project" value="UniProtKB-EC"/>
</dbReference>
<reference evidence="2" key="1">
    <citation type="submission" date="2022-05" db="EMBL/GenBank/DDBJ databases">
        <title>The Musa troglodytarum L. genome provides insights into the mechanism of non-climacteric behaviour and enrichment of carotenoids.</title>
        <authorList>
            <person name="Wang J."/>
        </authorList>
    </citation>
    <scope>NUCLEOTIDE SEQUENCE</scope>
    <source>
        <tissue evidence="2">Leaf</tissue>
    </source>
</reference>
<evidence type="ECO:0000256" key="1">
    <source>
        <dbReference type="ARBA" id="ARBA00013081"/>
    </source>
</evidence>
<protein>
    <recommendedName>
        <fullName evidence="1">protein-serine/threonine phosphatase</fullName>
        <ecNumber evidence="1">3.1.3.16</ecNumber>
    </recommendedName>
</protein>
<evidence type="ECO:0000313" key="2">
    <source>
        <dbReference type="EMBL" id="URE12027.1"/>
    </source>
</evidence>
<accession>A0A9E7GGU7</accession>
<sequence>MLEATELQQGLVVADKWIIVATCGDSRVVLSRGGVAVPPFYPLQGLEHSWYNVSIFSCVICCCRHVHSRNAPRFLMLSTSAVCLLEY</sequence>
<organism evidence="2 3">
    <name type="scientific">Musa troglodytarum</name>
    <name type="common">fe'i banana</name>
    <dbReference type="NCBI Taxonomy" id="320322"/>
    <lineage>
        <taxon>Eukaryota</taxon>
        <taxon>Viridiplantae</taxon>
        <taxon>Streptophyta</taxon>
        <taxon>Embryophyta</taxon>
        <taxon>Tracheophyta</taxon>
        <taxon>Spermatophyta</taxon>
        <taxon>Magnoliopsida</taxon>
        <taxon>Liliopsida</taxon>
        <taxon>Zingiberales</taxon>
        <taxon>Musaceae</taxon>
        <taxon>Musa</taxon>
    </lineage>
</organism>
<keyword evidence="3" id="KW-1185">Reference proteome</keyword>